<comment type="caution">
    <text evidence="2">The sequence shown here is derived from an EMBL/GenBank/DDBJ whole genome shotgun (WGS) entry which is preliminary data.</text>
</comment>
<dbReference type="Proteomes" id="UP000529637">
    <property type="component" value="Unassembled WGS sequence"/>
</dbReference>
<keyword evidence="3" id="KW-1185">Reference proteome</keyword>
<organism evidence="2 3">
    <name type="scientific">Piscinibacter koreensis</name>
    <dbReference type="NCBI Taxonomy" id="2742824"/>
    <lineage>
        <taxon>Bacteria</taxon>
        <taxon>Pseudomonadati</taxon>
        <taxon>Pseudomonadota</taxon>
        <taxon>Betaproteobacteria</taxon>
        <taxon>Burkholderiales</taxon>
        <taxon>Sphaerotilaceae</taxon>
        <taxon>Piscinibacter</taxon>
    </lineage>
</organism>
<dbReference type="Pfam" id="PF00753">
    <property type="entry name" value="Lactamase_B"/>
    <property type="match status" value="1"/>
</dbReference>
<dbReference type="EMBL" id="JABWMJ010000005">
    <property type="protein sequence ID" value="NUZ06540.1"/>
    <property type="molecule type" value="Genomic_DNA"/>
</dbReference>
<sequence length="513" mass="55462">MPAAFFGRGRRRLRSAMRRGPARGFSTAHLLLLIILRRLGLSMMSKAGTEVGSGHVGHESPGARRGSERSSMFVIALAIAGLASTLSPDARAQSFSAETQRHLRAAMKNAGGDLALVNHYRTYSCDAVEDPTMYDRSSRERRATRVPLTQVFDDVWYIGDMYVGQYIMKTPTGGFILIDALNNSAEVDQYTMPALQSLGLSASQPLQAVILTHGHFDHDGGANRLRAIFGPNLEIYLGSGDAAGKTYNPVQIPSSVAEPQERTIAGIKFVFQSIPGHTPGMMNLAVPVHQSGKEYKLMMGGRQGHPTAVASARGYLTGTERSYALVSKYGLEGTFLTHPTSDGSTVHMQQIEHTGSRNPNPFVIGNDRTRRAAAIWRECAAAWLATRDATANEPVWRVTTLAVTEPKQLTNALTAQLTTGWGRTDPDAASGWGPVIGQPVTFSVDRSPVCTAVTNSEGVATCTTAQKLLPFQRVTATFAGNSTAEFVNLPSSTATAVFPPGFPDWLQRDWLQR</sequence>
<gene>
    <name evidence="2" type="ORF">HQN59_12280</name>
</gene>
<evidence type="ECO:0000313" key="2">
    <source>
        <dbReference type="EMBL" id="NUZ06540.1"/>
    </source>
</evidence>
<dbReference type="InterPro" id="IPR001279">
    <property type="entry name" value="Metallo-B-lactamas"/>
</dbReference>
<dbReference type="Gene3D" id="3.60.15.10">
    <property type="entry name" value="Ribonuclease Z/Hydroxyacylglutathione hydrolase-like"/>
    <property type="match status" value="1"/>
</dbReference>
<dbReference type="GO" id="GO:0016787">
    <property type="term" value="F:hydrolase activity"/>
    <property type="evidence" value="ECO:0007669"/>
    <property type="project" value="UniProtKB-KW"/>
</dbReference>
<proteinExistence type="predicted"/>
<dbReference type="RefSeq" id="WP_176069387.1">
    <property type="nucleotide sequence ID" value="NZ_JABWMJ010000005.1"/>
</dbReference>
<evidence type="ECO:0000259" key="1">
    <source>
        <dbReference type="SMART" id="SM00849"/>
    </source>
</evidence>
<accession>A0A7Y6NNR1</accession>
<dbReference type="SMART" id="SM00849">
    <property type="entry name" value="Lactamase_B"/>
    <property type="match status" value="1"/>
</dbReference>
<reference evidence="2 3" key="1">
    <citation type="submission" date="2020-06" db="EMBL/GenBank/DDBJ databases">
        <title>Schlegella sp. ID0723 isolated from air conditioner.</title>
        <authorList>
            <person name="Kim D.Y."/>
            <person name="Kim D.-U."/>
        </authorList>
    </citation>
    <scope>NUCLEOTIDE SEQUENCE [LARGE SCALE GENOMIC DNA]</scope>
    <source>
        <strain evidence="2 3">ID0723</strain>
    </source>
</reference>
<feature type="domain" description="Metallo-beta-lactamase" evidence="1">
    <location>
        <begin position="162"/>
        <end position="338"/>
    </location>
</feature>
<dbReference type="SUPFAM" id="SSF56281">
    <property type="entry name" value="Metallo-hydrolase/oxidoreductase"/>
    <property type="match status" value="1"/>
</dbReference>
<name>A0A7Y6NNR1_9BURK</name>
<evidence type="ECO:0000313" key="3">
    <source>
        <dbReference type="Proteomes" id="UP000529637"/>
    </source>
</evidence>
<dbReference type="InterPro" id="IPR036866">
    <property type="entry name" value="RibonucZ/Hydroxyglut_hydro"/>
</dbReference>
<dbReference type="AlphaFoldDB" id="A0A7Y6NNR1"/>
<keyword evidence="2" id="KW-0378">Hydrolase</keyword>
<protein>
    <submittedName>
        <fullName evidence="2">MBL fold metallo-hydrolase</fullName>
    </submittedName>
</protein>